<proteinExistence type="predicted"/>
<organism evidence="1 2">
    <name type="scientific">Thermophagus xiamenensis</name>
    <dbReference type="NCBI Taxonomy" id="385682"/>
    <lineage>
        <taxon>Bacteria</taxon>
        <taxon>Pseudomonadati</taxon>
        <taxon>Bacteroidota</taxon>
        <taxon>Bacteroidia</taxon>
        <taxon>Marinilabiliales</taxon>
        <taxon>Marinilabiliaceae</taxon>
        <taxon>Thermophagus</taxon>
    </lineage>
</organism>
<dbReference type="eggNOG" id="ENOG5032UV5">
    <property type="taxonomic scope" value="Bacteria"/>
</dbReference>
<name>A0A1I2CTC8_9BACT</name>
<dbReference type="SUPFAM" id="SSF53756">
    <property type="entry name" value="UDP-Glycosyltransferase/glycogen phosphorylase"/>
    <property type="match status" value="1"/>
</dbReference>
<dbReference type="Proteomes" id="UP000181976">
    <property type="component" value="Unassembled WGS sequence"/>
</dbReference>
<protein>
    <submittedName>
        <fullName evidence="1">Uncharacterized protein</fullName>
    </submittedName>
</protein>
<dbReference type="AlphaFoldDB" id="A0A1I2CTC8"/>
<dbReference type="InParanoid" id="A0A1I2CTC8"/>
<sequence>MDYISTHKNISVALIEFYPYHSELIYSHLLFLKRNHCKTILFCDVQNARKLENLEEFATLKTYNFKKFSSLVKLWLYLLKSKVNFVVFNTAQGNRMLKFSLFCLPRRIKMVGILHNTKKIETSLGQKIISRKVKNYFVLTKYMYEFFPKKKGIKKGFMSCCYSPTFDKIDLQKPNNEIWITIPGSVEKKRRDYDFLLRVAKCPDFPDFIRFVLLGNSSRFEGPKFIEEIRKNNLGDKFIWFEEFVPEKVFFNYMLNSDYLLPLIHPTTPSVKDYLKYKASGTFIQSVSYSIPMICHEVFNEPYFNFPSLFYLSEKDFLDIVNNIKSYDFKGRIQPPDFEMDKKLYCDFLFSTDH</sequence>
<dbReference type="EMBL" id="FONA01000017">
    <property type="protein sequence ID" value="SFE71508.1"/>
    <property type="molecule type" value="Genomic_DNA"/>
</dbReference>
<accession>A0A1I2CTC8</accession>
<gene>
    <name evidence="1" type="ORF">SAMN05444380_1171</name>
</gene>
<reference evidence="1 2" key="1">
    <citation type="submission" date="2016-10" db="EMBL/GenBank/DDBJ databases">
        <authorList>
            <person name="de Groot N.N."/>
        </authorList>
    </citation>
    <scope>NUCLEOTIDE SEQUENCE [LARGE SCALE GENOMIC DNA]</scope>
    <source>
        <strain evidence="1 2">DSM 19012</strain>
    </source>
</reference>
<evidence type="ECO:0000313" key="1">
    <source>
        <dbReference type="EMBL" id="SFE71508.1"/>
    </source>
</evidence>
<evidence type="ECO:0000313" key="2">
    <source>
        <dbReference type="Proteomes" id="UP000181976"/>
    </source>
</evidence>
<keyword evidence="2" id="KW-1185">Reference proteome</keyword>